<dbReference type="KEGG" id="chig:CH63R_09609"/>
<accession>A0A1B7Y827</accession>
<evidence type="ECO:0000313" key="1">
    <source>
        <dbReference type="EMBL" id="OBR08088.1"/>
    </source>
</evidence>
<comment type="caution">
    <text evidence="1">The sequence shown here is derived from an EMBL/GenBank/DDBJ whole genome shotgun (WGS) entry which is preliminary data.</text>
</comment>
<organism evidence="1 2">
    <name type="scientific">Colletotrichum higginsianum (strain IMI 349063)</name>
    <name type="common">Crucifer anthracnose fungus</name>
    <dbReference type="NCBI Taxonomy" id="759273"/>
    <lineage>
        <taxon>Eukaryota</taxon>
        <taxon>Fungi</taxon>
        <taxon>Dikarya</taxon>
        <taxon>Ascomycota</taxon>
        <taxon>Pezizomycotina</taxon>
        <taxon>Sordariomycetes</taxon>
        <taxon>Hypocreomycetidae</taxon>
        <taxon>Glomerellales</taxon>
        <taxon>Glomerellaceae</taxon>
        <taxon>Colletotrichum</taxon>
        <taxon>Colletotrichum destructivum species complex</taxon>
    </lineage>
</organism>
<dbReference type="RefSeq" id="XP_018156606.1">
    <property type="nucleotide sequence ID" value="XM_018304583.1"/>
</dbReference>
<name>A0A1B7Y827_COLHI</name>
<dbReference type="VEuPathDB" id="FungiDB:CH63R_09609"/>
<sequence>METVLVGLLMVRNNGTRMNQKTYMLVTSIAASTEKTNKTTFISMGLAAKQEVGDCLQGVPDAEEVVRSQQRLSNVAESSIDCVDV</sequence>
<dbReference type="GeneID" id="28868690"/>
<gene>
    <name evidence="1" type="ORF">CH63R_09609</name>
</gene>
<proteinExistence type="predicted"/>
<protein>
    <submittedName>
        <fullName evidence="1">EC28 protein</fullName>
    </submittedName>
</protein>
<keyword evidence="2" id="KW-1185">Reference proteome</keyword>
<evidence type="ECO:0000313" key="2">
    <source>
        <dbReference type="Proteomes" id="UP000092177"/>
    </source>
</evidence>
<dbReference type="Proteomes" id="UP000092177">
    <property type="component" value="Chromosome 6"/>
</dbReference>
<reference evidence="2" key="1">
    <citation type="journal article" date="2017" name="BMC Genomics">
        <title>Gapless genome assembly of Colletotrichum higginsianum reveals chromosome structure and association of transposable elements with secondary metabolite gene clusters.</title>
        <authorList>
            <person name="Dallery J.-F."/>
            <person name="Lapalu N."/>
            <person name="Zampounis A."/>
            <person name="Pigne S."/>
            <person name="Luyten I."/>
            <person name="Amselem J."/>
            <person name="Wittenberg A.H.J."/>
            <person name="Zhou S."/>
            <person name="de Queiroz M.V."/>
            <person name="Robin G.P."/>
            <person name="Auger A."/>
            <person name="Hainaut M."/>
            <person name="Henrissat B."/>
            <person name="Kim K.-T."/>
            <person name="Lee Y.-H."/>
            <person name="Lespinet O."/>
            <person name="Schwartz D.C."/>
            <person name="Thon M.R."/>
            <person name="O'Connell R.J."/>
        </authorList>
    </citation>
    <scope>NUCLEOTIDE SEQUENCE [LARGE SCALE GENOMIC DNA]</scope>
    <source>
        <strain evidence="2">IMI 349063</strain>
    </source>
</reference>
<dbReference type="AlphaFoldDB" id="A0A1B7Y827"/>
<dbReference type="EMBL" id="LTAN01000006">
    <property type="protein sequence ID" value="OBR08088.1"/>
    <property type="molecule type" value="Genomic_DNA"/>
</dbReference>